<keyword evidence="1" id="KW-0472">Membrane</keyword>
<protein>
    <recommendedName>
        <fullName evidence="3">Glycosyltransferase 2-like domain-containing protein</fullName>
    </recommendedName>
</protein>
<keyword evidence="1" id="KW-0812">Transmembrane</keyword>
<keyword evidence="1" id="KW-1133">Transmembrane helix</keyword>
<dbReference type="PANTHER" id="PTHR43685:SF3">
    <property type="entry name" value="SLR2126 PROTEIN"/>
    <property type="match status" value="1"/>
</dbReference>
<feature type="transmembrane region" description="Helical" evidence="1">
    <location>
        <begin position="602"/>
        <end position="621"/>
    </location>
</feature>
<dbReference type="PANTHER" id="PTHR43685">
    <property type="entry name" value="GLYCOSYLTRANSFERASE"/>
    <property type="match status" value="1"/>
</dbReference>
<evidence type="ECO:0000313" key="2">
    <source>
        <dbReference type="EMBL" id="KGA19742.1"/>
    </source>
</evidence>
<feature type="transmembrane region" description="Helical" evidence="1">
    <location>
        <begin position="653"/>
        <end position="670"/>
    </location>
</feature>
<dbReference type="InterPro" id="IPR050834">
    <property type="entry name" value="Glycosyltransf_2"/>
</dbReference>
<proteinExistence type="predicted"/>
<sequence>MAVKAAEDLRHVTAILVVHDGAPWLPQVVASLTSQKHSIDQIIAVDTGSTDSSAALLKGAKIPVLTLDRESGFGDAIWAAIQTLPAPTSPENEWLWILHDDCAMHPEALANLLAALAEKPQAIMAGPKLLGWHDKSHLLEVGVSIAADGARWTGLEPHEYDQGQHDGVRDVLAVSTAGALVRRDVFVELGGFDPNLSLFRDDVDFGWRARVAGHSVIVVSDAKGFHAQAAASERRTADVKEAFLHRPLLLDRRNAAYVLLVNSSLWMLPWIVLQLLGSATARAIGFLLAKLPGYASDELLALATLVIHPREIASARKFRKSHRLLSARAVKEFIPHRRHQLRTATERLIDSIRNKLLPSVSETTTVLEPLNEDEDLLTPATTGRWWTILKQPKALAGLVILILIAIWSRQRYGSLVGGALPQTPEGARDLWRMYFDSWHQIGMGTNQGSPAWIAVIALGSSILFGKADLFITLLFFFAPLIFMLASYRLFSKLTSHNWLRVVASFLYAISPVAVASINSGRIGTIVTLILLPYIGLLIRDWLIIENITWRKVFIISLVLSLSYVFSMQVFFYLLIATTVVSIMDYLRYGNISFFHQRLARRATLVFAPLLASIPWSFSVLFEPKRIFLEPGLAIAGGGPNFALLSNPGGSGALPWWSISPVSLVLLVALFSSTRARVISYFGCGALGAAVIIGSLSFSGHGNSSPVQTWTGSFIAIATICAIAAGILILDNLREVLVVTNFHYRHILAGLLVVVTTLYSLSTISWIVTAGADSPTRATDSKILPAFLGVEDGVKTIVLRQVKSNGVNSLQYFIARGHDVLLGEPDITPNESPEIANAVKEIADGTGITASRVLGRYGIQYVFAKGPTNNEVVRTIDGLGGFVRSSATNAGIVWKVNNAYARINFIDSNGKISEIASTSVGTRTQVYSAGTILLTDSYSNSWKIFQNGTTLERTKDVNGFAQFTVNEPGEISLLHDGTARRGLLSLQFIFLVTLIVLAAPAGRKRREMSESELT</sequence>
<feature type="transmembrane region" description="Helical" evidence="1">
    <location>
        <begin position="497"/>
        <end position="516"/>
    </location>
</feature>
<dbReference type="Pfam" id="PF13641">
    <property type="entry name" value="Glyco_tranf_2_3"/>
    <property type="match status" value="1"/>
</dbReference>
<reference evidence="2" key="1">
    <citation type="submission" date="2014-05" db="EMBL/GenBank/DDBJ databases">
        <title>Key roles for freshwater Actinobacteria revealed by deep metagenomic sequencing.</title>
        <authorList>
            <person name="Ghai R."/>
            <person name="Mizuno C.M."/>
            <person name="Picazo A."/>
            <person name="Camacho A."/>
            <person name="Rodriguez-Valera F."/>
        </authorList>
    </citation>
    <scope>NUCLEOTIDE SEQUENCE</scope>
</reference>
<accession>A0A094Q8L0</accession>
<feature type="transmembrane region" description="Helical" evidence="1">
    <location>
        <begin position="677"/>
        <end position="697"/>
    </location>
</feature>
<feature type="transmembrane region" description="Helical" evidence="1">
    <location>
        <begin position="981"/>
        <end position="1000"/>
    </location>
</feature>
<dbReference type="EMBL" id="JNSK01000009">
    <property type="protein sequence ID" value="KGA19742.1"/>
    <property type="molecule type" value="Genomic_DNA"/>
</dbReference>
<name>A0A094Q8L0_9ZZZZ</name>
<dbReference type="Gene3D" id="3.90.550.10">
    <property type="entry name" value="Spore Coat Polysaccharide Biosynthesis Protein SpsA, Chain A"/>
    <property type="match status" value="1"/>
</dbReference>
<dbReference type="AlphaFoldDB" id="A0A094Q8L0"/>
<organism evidence="2">
    <name type="scientific">freshwater metagenome</name>
    <dbReference type="NCBI Taxonomy" id="449393"/>
    <lineage>
        <taxon>unclassified sequences</taxon>
        <taxon>metagenomes</taxon>
        <taxon>ecological metagenomes</taxon>
    </lineage>
</organism>
<evidence type="ECO:0000256" key="1">
    <source>
        <dbReference type="SAM" id="Phobius"/>
    </source>
</evidence>
<dbReference type="SUPFAM" id="SSF53448">
    <property type="entry name" value="Nucleotide-diphospho-sugar transferases"/>
    <property type="match status" value="1"/>
</dbReference>
<gene>
    <name evidence="2" type="ORF">GM50_4505</name>
</gene>
<feature type="transmembrane region" description="Helical" evidence="1">
    <location>
        <begin position="741"/>
        <end position="767"/>
    </location>
</feature>
<feature type="transmembrane region" description="Helical" evidence="1">
    <location>
        <begin position="709"/>
        <end position="729"/>
    </location>
</feature>
<feature type="transmembrane region" description="Helical" evidence="1">
    <location>
        <begin position="469"/>
        <end position="490"/>
    </location>
</feature>
<evidence type="ECO:0008006" key="3">
    <source>
        <dbReference type="Google" id="ProtNLM"/>
    </source>
</evidence>
<comment type="caution">
    <text evidence="2">The sequence shown here is derived from an EMBL/GenBank/DDBJ whole genome shotgun (WGS) entry which is preliminary data.</text>
</comment>
<dbReference type="InterPro" id="IPR029044">
    <property type="entry name" value="Nucleotide-diphossugar_trans"/>
</dbReference>
<feature type="transmembrane region" description="Helical" evidence="1">
    <location>
        <begin position="522"/>
        <end position="542"/>
    </location>
</feature>